<dbReference type="GO" id="GO:0000162">
    <property type="term" value="P:L-tryptophan biosynthetic process"/>
    <property type="evidence" value="ECO:0007669"/>
    <property type="project" value="TreeGrafter"/>
</dbReference>
<dbReference type="EMBL" id="AP018694">
    <property type="protein sequence ID" value="BBE16952.1"/>
    <property type="molecule type" value="Genomic_DNA"/>
</dbReference>
<dbReference type="RefSeq" id="WP_318349984.1">
    <property type="nucleotide sequence ID" value="NZ_AP018694.1"/>
</dbReference>
<dbReference type="PRINTS" id="PR00095">
    <property type="entry name" value="ANTSNTHASEI"/>
</dbReference>
<dbReference type="SUPFAM" id="SSF56322">
    <property type="entry name" value="ADC synthase"/>
    <property type="match status" value="1"/>
</dbReference>
<dbReference type="Gene3D" id="3.60.120.10">
    <property type="entry name" value="Anthranilate synthase"/>
    <property type="match status" value="1"/>
</dbReference>
<organism evidence="2 3">
    <name type="scientific">Aquipluma nitroreducens</name>
    <dbReference type="NCBI Taxonomy" id="2010828"/>
    <lineage>
        <taxon>Bacteria</taxon>
        <taxon>Pseudomonadati</taxon>
        <taxon>Bacteroidota</taxon>
        <taxon>Bacteroidia</taxon>
        <taxon>Marinilabiliales</taxon>
        <taxon>Prolixibacteraceae</taxon>
        <taxon>Aquipluma</taxon>
    </lineage>
</organism>
<dbReference type="Pfam" id="PF00425">
    <property type="entry name" value="Chorismate_bind"/>
    <property type="match status" value="1"/>
</dbReference>
<keyword evidence="3" id="KW-1185">Reference proteome</keyword>
<dbReference type="GO" id="GO:0046820">
    <property type="term" value="F:4-amino-4-deoxychorismate synthase activity"/>
    <property type="evidence" value="ECO:0007669"/>
    <property type="project" value="TreeGrafter"/>
</dbReference>
<accession>A0A5K7S602</accession>
<reference evidence="2" key="1">
    <citation type="journal article" date="2020" name="Int. J. Syst. Evol. Microbiol.">
        <title>Aquipluma nitroreducens gen. nov. sp. nov., a novel facultatively anaerobic bacterium isolated from a freshwater lake.</title>
        <authorList>
            <person name="Watanabe M."/>
            <person name="Kojima H."/>
            <person name="Fukui M."/>
        </authorList>
    </citation>
    <scope>NUCLEOTIDE SEQUENCE</scope>
    <source>
        <strain evidence="2">MeG22</strain>
    </source>
</reference>
<dbReference type="KEGG" id="anf:AQPE_1099"/>
<dbReference type="InterPro" id="IPR019999">
    <property type="entry name" value="Anth_synth_I-like"/>
</dbReference>
<evidence type="ECO:0000313" key="3">
    <source>
        <dbReference type="Proteomes" id="UP001193389"/>
    </source>
</evidence>
<feature type="domain" description="Chorismate-utilising enzyme C-terminal" evidence="1">
    <location>
        <begin position="75"/>
        <end position="317"/>
    </location>
</feature>
<name>A0A5K7S602_9BACT</name>
<evidence type="ECO:0000259" key="1">
    <source>
        <dbReference type="Pfam" id="PF00425"/>
    </source>
</evidence>
<dbReference type="AlphaFoldDB" id="A0A5K7S602"/>
<proteinExistence type="predicted"/>
<dbReference type="PANTHER" id="PTHR11236:SF50">
    <property type="entry name" value="AMINODEOXYCHORISMATE SYNTHASE COMPONENT 1"/>
    <property type="match status" value="1"/>
</dbReference>
<dbReference type="NCBIfam" id="NF005486">
    <property type="entry name" value="PRK07093.1"/>
    <property type="match status" value="1"/>
</dbReference>
<sequence length="323" mass="36687">MSEFQQHTINQMNELGAQGKPFVFVIDFDFEEPLIFELDDASAILWKTPEKSNFHPGISQDQSVVWNIHPVEFGQYQQAFNKVQQHIHNGDTYLLNLTMPSRVKTNLTPEEIFYRSEASYKVWLKDQFVCFSPEIFVRINDGIISSFPMKGTIDANLDNAEQVLLNDEKEVAEHHTIVDLIRNDLSMVATHVEVEKLMYIDKIKTNQGDLLQMSSQVSGKLPENYRQLIGTILAKLLPAGSICGAPKPKTLEIIRNVEPCQRGYYTGVFGVFDGVNLDSCVLIRYLEQEGHELVFKSGGGVTFLSDCQTEYNELIQKVYVPIS</sequence>
<dbReference type="InterPro" id="IPR005801">
    <property type="entry name" value="ADC_synthase"/>
</dbReference>
<evidence type="ECO:0000313" key="2">
    <source>
        <dbReference type="EMBL" id="BBE16952.1"/>
    </source>
</evidence>
<dbReference type="InterPro" id="IPR015890">
    <property type="entry name" value="Chorismate_C"/>
</dbReference>
<dbReference type="PANTHER" id="PTHR11236">
    <property type="entry name" value="AMINOBENZOATE/ANTHRANILATE SYNTHASE"/>
    <property type="match status" value="1"/>
</dbReference>
<dbReference type="Proteomes" id="UP001193389">
    <property type="component" value="Chromosome"/>
</dbReference>
<gene>
    <name evidence="2" type="ORF">AQPE_1099</name>
</gene>
<protein>
    <submittedName>
        <fullName evidence="2">Para-aminobenzoate synthase, aminase component</fullName>
    </submittedName>
</protein>